<sequence length="207" mass="24512">MCGDLILSVAVTGPRHGESERQVDDTLLSRMPDWKINLTDKGRQQAFEVGKMLRQHCTERDNIRFWISPFYRTRQTFQEIQKSFSGMRYHVFEESRLREQDWGNLQPSELMPLIKKERSAYGHFFYRFPNGESGADVFDRLSTFFETMWRSFSAPNPPTVVIVVTHGLLARLFLMRWYHLSVEQFEHIENLENCQASKFVLHTICWP</sequence>
<dbReference type="SMART" id="SM00855">
    <property type="entry name" value="PGAM"/>
    <property type="match status" value="1"/>
</dbReference>
<dbReference type="Gene3D" id="3.40.50.1240">
    <property type="entry name" value="Phosphoglycerate mutase-like"/>
    <property type="match status" value="1"/>
</dbReference>
<feature type="active site" description="Proton donor/acceptor" evidence="1">
    <location>
        <position position="99"/>
    </location>
</feature>
<dbReference type="OrthoDB" id="10261749at2759"/>
<name>A0A139ADE6_GONPJ</name>
<evidence type="ECO:0000256" key="1">
    <source>
        <dbReference type="PIRSR" id="PIRSR613078-1"/>
    </source>
</evidence>
<evidence type="ECO:0000313" key="3">
    <source>
        <dbReference type="EMBL" id="KXS14443.1"/>
    </source>
</evidence>
<dbReference type="InterPro" id="IPR052765">
    <property type="entry name" value="PGM-Related"/>
</dbReference>
<gene>
    <name evidence="3" type="ORF">M427DRAFT_57623</name>
</gene>
<evidence type="ECO:0000313" key="4">
    <source>
        <dbReference type="Proteomes" id="UP000070544"/>
    </source>
</evidence>
<evidence type="ECO:0000256" key="2">
    <source>
        <dbReference type="PIRSR" id="PIRSR613078-2"/>
    </source>
</evidence>
<protein>
    <submittedName>
        <fullName evidence="3">Phosphoglycerate mutase-like protein</fullName>
    </submittedName>
</protein>
<proteinExistence type="predicted"/>
<dbReference type="CDD" id="cd07067">
    <property type="entry name" value="HP_PGM_like"/>
    <property type="match status" value="1"/>
</dbReference>
<dbReference type="SUPFAM" id="SSF53254">
    <property type="entry name" value="Phosphoglycerate mutase-like"/>
    <property type="match status" value="1"/>
</dbReference>
<dbReference type="InterPro" id="IPR029033">
    <property type="entry name" value="His_PPase_superfam"/>
</dbReference>
<reference evidence="3 4" key="1">
    <citation type="journal article" date="2015" name="Genome Biol. Evol.">
        <title>Phylogenomic analyses indicate that early fungi evolved digesting cell walls of algal ancestors of land plants.</title>
        <authorList>
            <person name="Chang Y."/>
            <person name="Wang S."/>
            <person name="Sekimoto S."/>
            <person name="Aerts A.L."/>
            <person name="Choi C."/>
            <person name="Clum A."/>
            <person name="LaButti K.M."/>
            <person name="Lindquist E.A."/>
            <person name="Yee Ngan C."/>
            <person name="Ohm R.A."/>
            <person name="Salamov A.A."/>
            <person name="Grigoriev I.V."/>
            <person name="Spatafora J.W."/>
            <person name="Berbee M.L."/>
        </authorList>
    </citation>
    <scope>NUCLEOTIDE SEQUENCE [LARGE SCALE GENOMIC DNA]</scope>
    <source>
        <strain evidence="3 4">JEL478</strain>
    </source>
</reference>
<feature type="binding site" evidence="2">
    <location>
        <position position="72"/>
    </location>
    <ligand>
        <name>substrate</name>
    </ligand>
</feature>
<dbReference type="STRING" id="1344416.A0A139ADE6"/>
<dbReference type="AlphaFoldDB" id="A0A139ADE6"/>
<keyword evidence="4" id="KW-1185">Reference proteome</keyword>
<dbReference type="PIRSF" id="PIRSF000709">
    <property type="entry name" value="6PFK_2-Ptase"/>
    <property type="match status" value="1"/>
</dbReference>
<dbReference type="InterPro" id="IPR013078">
    <property type="entry name" value="His_Pase_superF_clade-1"/>
</dbReference>
<dbReference type="EMBL" id="KQ965769">
    <property type="protein sequence ID" value="KXS14443.1"/>
    <property type="molecule type" value="Genomic_DNA"/>
</dbReference>
<accession>A0A139ADE6</accession>
<organism evidence="3 4">
    <name type="scientific">Gonapodya prolifera (strain JEL478)</name>
    <name type="common">Monoblepharis prolifera</name>
    <dbReference type="NCBI Taxonomy" id="1344416"/>
    <lineage>
        <taxon>Eukaryota</taxon>
        <taxon>Fungi</taxon>
        <taxon>Fungi incertae sedis</taxon>
        <taxon>Chytridiomycota</taxon>
        <taxon>Chytridiomycota incertae sedis</taxon>
        <taxon>Monoblepharidomycetes</taxon>
        <taxon>Monoblepharidales</taxon>
        <taxon>Gonapodyaceae</taxon>
        <taxon>Gonapodya</taxon>
    </lineage>
</organism>
<dbReference type="Proteomes" id="UP000070544">
    <property type="component" value="Unassembled WGS sequence"/>
</dbReference>
<dbReference type="Pfam" id="PF00300">
    <property type="entry name" value="His_Phos_1"/>
    <property type="match status" value="1"/>
</dbReference>
<dbReference type="PANTHER" id="PTHR46192">
    <property type="entry name" value="BROAD-RANGE ACID PHOSPHATASE DET1"/>
    <property type="match status" value="1"/>
</dbReference>
<feature type="active site" description="Tele-phosphohistidine intermediate" evidence="1">
    <location>
        <position position="16"/>
    </location>
</feature>